<evidence type="ECO:0000313" key="2">
    <source>
        <dbReference type="EMBL" id="KAB0794470.1"/>
    </source>
</evidence>
<dbReference type="PANTHER" id="PTHR33964:SF1">
    <property type="entry name" value="RE45066P"/>
    <property type="match status" value="1"/>
</dbReference>
<evidence type="ECO:0008006" key="4">
    <source>
        <dbReference type="Google" id="ProtNLM"/>
    </source>
</evidence>
<evidence type="ECO:0000256" key="1">
    <source>
        <dbReference type="SAM" id="SignalP"/>
    </source>
</evidence>
<dbReference type="Proteomes" id="UP000327044">
    <property type="component" value="Unassembled WGS sequence"/>
</dbReference>
<feature type="chain" id="PRO_5024368354" description="Protein TsetseEP domain-containing protein" evidence="1">
    <location>
        <begin position="16"/>
        <end position="220"/>
    </location>
</feature>
<dbReference type="InParanoid" id="A0A5N4AAW5"/>
<reference evidence="2 3" key="1">
    <citation type="journal article" date="2018" name="Elife">
        <title>Firefly genomes illuminate parallel origins of bioluminescence in beetles.</title>
        <authorList>
            <person name="Fallon T.R."/>
            <person name="Lower S.E."/>
            <person name="Chang C.H."/>
            <person name="Bessho-Uehara M."/>
            <person name="Martin G.J."/>
            <person name="Bewick A.J."/>
            <person name="Behringer M."/>
            <person name="Debat H.J."/>
            <person name="Wong I."/>
            <person name="Day J.C."/>
            <person name="Suvorov A."/>
            <person name="Silva C.J."/>
            <person name="Stanger-Hall K.F."/>
            <person name="Hall D.W."/>
            <person name="Schmitz R.J."/>
            <person name="Nelson D.R."/>
            <person name="Lewis S.M."/>
            <person name="Shigenobu S."/>
            <person name="Bybee S.M."/>
            <person name="Larracuente A.M."/>
            <person name="Oba Y."/>
            <person name="Weng J.K."/>
        </authorList>
    </citation>
    <scope>NUCLEOTIDE SEQUENCE [LARGE SCALE GENOMIC DNA]</scope>
    <source>
        <strain evidence="2">1611_PpyrPB1</strain>
        <tissue evidence="2">Whole body</tissue>
    </source>
</reference>
<feature type="signal peptide" evidence="1">
    <location>
        <begin position="1"/>
        <end position="15"/>
    </location>
</feature>
<sequence>MKYVLALFTICNVLALPPCNEDILMKYLANMQIINPEMIINLSTLDSLPKLCDKIAENLNQLSTYLQSCTPFEHSLFTKLIQGVDTLYNKLCTNTKFARDFINHHNCLHTSRDAFVACNGPEDWIENSNNEIICDSYKRILNCYYNETLAHCGNLAAKNMAELTTEVINSVLVIKCDNINQTYKGVLETDSGGSIATFQLKMLVSILILKFSLTMSLYFN</sequence>
<keyword evidence="1" id="KW-0732">Signal</keyword>
<accession>A0A5N4AAW5</accession>
<evidence type="ECO:0000313" key="3">
    <source>
        <dbReference type="Proteomes" id="UP000327044"/>
    </source>
</evidence>
<protein>
    <recommendedName>
        <fullName evidence="4">Protein TsetseEP domain-containing protein</fullName>
    </recommendedName>
</protein>
<gene>
    <name evidence="2" type="ORF">PPYR_11309</name>
</gene>
<dbReference type="EMBL" id="VVIM01000008">
    <property type="protein sequence ID" value="KAB0794470.1"/>
    <property type="molecule type" value="Genomic_DNA"/>
</dbReference>
<dbReference type="AlphaFoldDB" id="A0A5N4AAW5"/>
<comment type="caution">
    <text evidence="2">The sequence shown here is derived from an EMBL/GenBank/DDBJ whole genome shotgun (WGS) entry which is preliminary data.</text>
</comment>
<keyword evidence="3" id="KW-1185">Reference proteome</keyword>
<dbReference type="PANTHER" id="PTHR33964">
    <property type="entry name" value="RE45066P-RELATED"/>
    <property type="match status" value="1"/>
</dbReference>
<name>A0A5N4AAW5_PHOPY</name>
<proteinExistence type="predicted"/>
<organism evidence="2 3">
    <name type="scientific">Photinus pyralis</name>
    <name type="common">Common eastern firefly</name>
    <name type="synonym">Lampyris pyralis</name>
    <dbReference type="NCBI Taxonomy" id="7054"/>
    <lineage>
        <taxon>Eukaryota</taxon>
        <taxon>Metazoa</taxon>
        <taxon>Ecdysozoa</taxon>
        <taxon>Arthropoda</taxon>
        <taxon>Hexapoda</taxon>
        <taxon>Insecta</taxon>
        <taxon>Pterygota</taxon>
        <taxon>Neoptera</taxon>
        <taxon>Endopterygota</taxon>
        <taxon>Coleoptera</taxon>
        <taxon>Polyphaga</taxon>
        <taxon>Elateriformia</taxon>
        <taxon>Elateroidea</taxon>
        <taxon>Lampyridae</taxon>
        <taxon>Lampyrinae</taxon>
        <taxon>Photinus</taxon>
    </lineage>
</organism>